<sequence>MNIYFLIAGVLCFLLGIIHSILGEYMIFNDKRIKGTLVPSKKSASLKVRHLRILWATWHLASIFGWCFGFFLVRIAVDYHMVNSEFMKFIISSTAYTMFISSIIVLIGTKGKHPGWIVFLFIGILLMFGS</sequence>
<evidence type="ECO:0000256" key="1">
    <source>
        <dbReference type="SAM" id="Phobius"/>
    </source>
</evidence>
<organism evidence="2 3">
    <name type="scientific">Flagellimonas pacifica</name>
    <dbReference type="NCBI Taxonomy" id="1247520"/>
    <lineage>
        <taxon>Bacteria</taxon>
        <taxon>Pseudomonadati</taxon>
        <taxon>Bacteroidota</taxon>
        <taxon>Flavobacteriia</taxon>
        <taxon>Flavobacteriales</taxon>
        <taxon>Flavobacteriaceae</taxon>
        <taxon>Flagellimonas</taxon>
    </lineage>
</organism>
<name>A0A285MXH2_9FLAO</name>
<dbReference type="OrthoDB" id="1162797at2"/>
<keyword evidence="3" id="KW-1185">Reference proteome</keyword>
<evidence type="ECO:0000313" key="2">
    <source>
        <dbReference type="EMBL" id="SNZ01788.1"/>
    </source>
</evidence>
<feature type="transmembrane region" description="Helical" evidence="1">
    <location>
        <begin position="89"/>
        <end position="107"/>
    </location>
</feature>
<feature type="transmembrane region" description="Helical" evidence="1">
    <location>
        <begin position="113"/>
        <end position="129"/>
    </location>
</feature>
<feature type="transmembrane region" description="Helical" evidence="1">
    <location>
        <begin position="53"/>
        <end position="77"/>
    </location>
</feature>
<accession>A0A285MXH2</accession>
<gene>
    <name evidence="2" type="ORF">SAMN06265377_3635</name>
</gene>
<dbReference type="RefSeq" id="WP_097047226.1">
    <property type="nucleotide sequence ID" value="NZ_OBEH01000007.1"/>
</dbReference>
<reference evidence="3" key="1">
    <citation type="submission" date="2017-09" db="EMBL/GenBank/DDBJ databases">
        <authorList>
            <person name="Varghese N."/>
            <person name="Submissions S."/>
        </authorList>
    </citation>
    <scope>NUCLEOTIDE SEQUENCE [LARGE SCALE GENOMIC DNA]</scope>
    <source>
        <strain evidence="3">DSM 25885</strain>
    </source>
</reference>
<protein>
    <submittedName>
        <fullName evidence="2">Uncharacterized protein</fullName>
    </submittedName>
</protein>
<evidence type="ECO:0000313" key="3">
    <source>
        <dbReference type="Proteomes" id="UP000219048"/>
    </source>
</evidence>
<dbReference type="AlphaFoldDB" id="A0A285MXH2"/>
<keyword evidence="1" id="KW-0812">Transmembrane</keyword>
<dbReference type="EMBL" id="OBEH01000007">
    <property type="protein sequence ID" value="SNZ01788.1"/>
    <property type="molecule type" value="Genomic_DNA"/>
</dbReference>
<keyword evidence="1" id="KW-0472">Membrane</keyword>
<dbReference type="Proteomes" id="UP000219048">
    <property type="component" value="Unassembled WGS sequence"/>
</dbReference>
<keyword evidence="1" id="KW-1133">Transmembrane helix</keyword>
<proteinExistence type="predicted"/>